<organism evidence="2 3">
    <name type="scientific">Parathielavia appendiculata</name>
    <dbReference type="NCBI Taxonomy" id="2587402"/>
    <lineage>
        <taxon>Eukaryota</taxon>
        <taxon>Fungi</taxon>
        <taxon>Dikarya</taxon>
        <taxon>Ascomycota</taxon>
        <taxon>Pezizomycotina</taxon>
        <taxon>Sordariomycetes</taxon>
        <taxon>Sordariomycetidae</taxon>
        <taxon>Sordariales</taxon>
        <taxon>Chaetomiaceae</taxon>
        <taxon>Parathielavia</taxon>
    </lineage>
</organism>
<reference evidence="2" key="2">
    <citation type="submission" date="2023-05" db="EMBL/GenBank/DDBJ databases">
        <authorList>
            <consortium name="Lawrence Berkeley National Laboratory"/>
            <person name="Steindorff A."/>
            <person name="Hensen N."/>
            <person name="Bonometti L."/>
            <person name="Westerberg I."/>
            <person name="Brannstrom I.O."/>
            <person name="Guillou S."/>
            <person name="Cros-Aarteil S."/>
            <person name="Calhoun S."/>
            <person name="Haridas S."/>
            <person name="Kuo A."/>
            <person name="Mondo S."/>
            <person name="Pangilinan J."/>
            <person name="Riley R."/>
            <person name="Labutti K."/>
            <person name="Andreopoulos B."/>
            <person name="Lipzen A."/>
            <person name="Chen C."/>
            <person name="Yanf M."/>
            <person name="Daum C."/>
            <person name="Ng V."/>
            <person name="Clum A."/>
            <person name="Ohm R."/>
            <person name="Martin F."/>
            <person name="Silar P."/>
            <person name="Natvig D."/>
            <person name="Lalanne C."/>
            <person name="Gautier V."/>
            <person name="Ament-Velasquez S.L."/>
            <person name="Kruys A."/>
            <person name="Hutchinson M.I."/>
            <person name="Powell A.J."/>
            <person name="Barry K."/>
            <person name="Miller A.N."/>
            <person name="Grigoriev I.V."/>
            <person name="Debuchy R."/>
            <person name="Gladieux P."/>
            <person name="Thoren M.H."/>
            <person name="Johannesson H."/>
        </authorList>
    </citation>
    <scope>NUCLEOTIDE SEQUENCE</scope>
    <source>
        <strain evidence="2">CBS 731.68</strain>
    </source>
</reference>
<dbReference type="RefSeq" id="XP_062642498.1">
    <property type="nucleotide sequence ID" value="XM_062791541.1"/>
</dbReference>
<dbReference type="Proteomes" id="UP001302602">
    <property type="component" value="Unassembled WGS sequence"/>
</dbReference>
<keyword evidence="3" id="KW-1185">Reference proteome</keyword>
<feature type="region of interest" description="Disordered" evidence="1">
    <location>
        <begin position="57"/>
        <end position="86"/>
    </location>
</feature>
<proteinExistence type="predicted"/>
<feature type="region of interest" description="Disordered" evidence="1">
    <location>
        <begin position="314"/>
        <end position="342"/>
    </location>
</feature>
<feature type="compositionally biased region" description="Polar residues" evidence="1">
    <location>
        <begin position="66"/>
        <end position="82"/>
    </location>
</feature>
<dbReference type="AlphaFoldDB" id="A0AAN6TQC3"/>
<gene>
    <name evidence="2" type="ORF">N657DRAFT_637842</name>
</gene>
<accession>A0AAN6TQC3</accession>
<protein>
    <submittedName>
        <fullName evidence="2">Uncharacterized protein</fullName>
    </submittedName>
</protein>
<name>A0AAN6TQC3_9PEZI</name>
<evidence type="ECO:0000313" key="3">
    <source>
        <dbReference type="Proteomes" id="UP001302602"/>
    </source>
</evidence>
<feature type="region of interest" description="Disordered" evidence="1">
    <location>
        <begin position="131"/>
        <end position="178"/>
    </location>
</feature>
<dbReference type="EMBL" id="MU853261">
    <property type="protein sequence ID" value="KAK4118725.1"/>
    <property type="molecule type" value="Genomic_DNA"/>
</dbReference>
<sequence>MVTIGRPSSETTLQQLALLRYEPSQDVGADDGREQVVYGVDGSQQTGSEKFHALAYHLTRSHQSPEDNNTASPENMGTSHQISHQDSEFRGKFIPLFKSFKEQSTPPPRRQEPRIVYLPLSLTDSQMDRLASVLSSESDNEPRPRGRARIDDQKADTMSKTGEDHPAPRMRSRSPAKTYQSTIAPLARSRSPAHAHMAAPRVGKQPAVIVHNPSERTPSPVRQPSQYPMVDDSSFYYLRDSAGERCPSRIGPLHIHRDNEPKHLSILQEYIDQRSSVRDSDRALLELNHQGTQDEASSGAELAYTPLAPFLSKDVPSIEGNQDNCSQRKSRESDKSRPPSRQLAISLSPGEQSLLYCELEFILTTAINDYITAKFAAGRFEADWLKEVVGFRYDMETQFDLVRMHVNDFKFYLRVAASTAILGVIDTAKANARVLRVRTFCQPDTVIAKQLLAAQGLFNILGCPEDQQIKLAEIIAFFKAVIERQRIQALQGQQ</sequence>
<comment type="caution">
    <text evidence="2">The sequence shown here is derived from an EMBL/GenBank/DDBJ whole genome shotgun (WGS) entry which is preliminary data.</text>
</comment>
<feature type="compositionally biased region" description="Basic and acidic residues" evidence="1">
    <location>
        <begin position="140"/>
        <end position="167"/>
    </location>
</feature>
<evidence type="ECO:0000313" key="2">
    <source>
        <dbReference type="EMBL" id="KAK4118725.1"/>
    </source>
</evidence>
<reference evidence="2" key="1">
    <citation type="journal article" date="2023" name="Mol. Phylogenet. Evol.">
        <title>Genome-scale phylogeny and comparative genomics of the fungal order Sordariales.</title>
        <authorList>
            <person name="Hensen N."/>
            <person name="Bonometti L."/>
            <person name="Westerberg I."/>
            <person name="Brannstrom I.O."/>
            <person name="Guillou S."/>
            <person name="Cros-Aarteil S."/>
            <person name="Calhoun S."/>
            <person name="Haridas S."/>
            <person name="Kuo A."/>
            <person name="Mondo S."/>
            <person name="Pangilinan J."/>
            <person name="Riley R."/>
            <person name="LaButti K."/>
            <person name="Andreopoulos B."/>
            <person name="Lipzen A."/>
            <person name="Chen C."/>
            <person name="Yan M."/>
            <person name="Daum C."/>
            <person name="Ng V."/>
            <person name="Clum A."/>
            <person name="Steindorff A."/>
            <person name="Ohm R.A."/>
            <person name="Martin F."/>
            <person name="Silar P."/>
            <person name="Natvig D.O."/>
            <person name="Lalanne C."/>
            <person name="Gautier V."/>
            <person name="Ament-Velasquez S.L."/>
            <person name="Kruys A."/>
            <person name="Hutchinson M.I."/>
            <person name="Powell A.J."/>
            <person name="Barry K."/>
            <person name="Miller A.N."/>
            <person name="Grigoriev I.V."/>
            <person name="Debuchy R."/>
            <person name="Gladieux P."/>
            <person name="Hiltunen Thoren M."/>
            <person name="Johannesson H."/>
        </authorList>
    </citation>
    <scope>NUCLEOTIDE SEQUENCE</scope>
    <source>
        <strain evidence="2">CBS 731.68</strain>
    </source>
</reference>
<dbReference type="GeneID" id="87828310"/>
<evidence type="ECO:0000256" key="1">
    <source>
        <dbReference type="SAM" id="MobiDB-lite"/>
    </source>
</evidence>